<protein>
    <submittedName>
        <fullName evidence="2">Uncharacterized protein</fullName>
    </submittedName>
</protein>
<keyword evidence="3" id="KW-1185">Reference proteome</keyword>
<sequence>MRLLTLLPWALALLSHTSPVLSRAVAPGALINNAAPKTVHRQLEDLYQRNRRETAGGVPDKQDNDIKDEYWDDRVNAGCNLLAAMNANDKDAAFRVGQTDSAESYWTEYSDLEEWGYMDDDDMAKTILLQNGLQLKDAFTDLGLSTAWMSKSAKEISLDAKEHFDDTEHDGVEYEATDAHFYTVMQLNKGVLIGWQKFGPAHSAFHKEPPHEGPLPKLKNWHDIAYLQYAEQAAKENIPTRSIRYIVSTAIINNESQYIAGRALKIPNHDKDKRPDSEWQIMRGAECGSYPWANRVEFEITSDEGKALMASPNGRGAALMLITHKEAFGEKRVLEKVTVWCENGQINFMFTVGAE</sequence>
<feature type="signal peptide" evidence="1">
    <location>
        <begin position="1"/>
        <end position="22"/>
    </location>
</feature>
<evidence type="ECO:0000313" key="2">
    <source>
        <dbReference type="EMBL" id="KAF2659417.1"/>
    </source>
</evidence>
<keyword evidence="1" id="KW-0732">Signal</keyword>
<dbReference type="Proteomes" id="UP000799324">
    <property type="component" value="Unassembled WGS sequence"/>
</dbReference>
<organism evidence="2 3">
    <name type="scientific">Lophiostoma macrostomum CBS 122681</name>
    <dbReference type="NCBI Taxonomy" id="1314788"/>
    <lineage>
        <taxon>Eukaryota</taxon>
        <taxon>Fungi</taxon>
        <taxon>Dikarya</taxon>
        <taxon>Ascomycota</taxon>
        <taxon>Pezizomycotina</taxon>
        <taxon>Dothideomycetes</taxon>
        <taxon>Pleosporomycetidae</taxon>
        <taxon>Pleosporales</taxon>
        <taxon>Lophiostomataceae</taxon>
        <taxon>Lophiostoma</taxon>
    </lineage>
</organism>
<name>A0A6A6TJN0_9PLEO</name>
<reference evidence="2" key="1">
    <citation type="journal article" date="2020" name="Stud. Mycol.">
        <title>101 Dothideomycetes genomes: a test case for predicting lifestyles and emergence of pathogens.</title>
        <authorList>
            <person name="Haridas S."/>
            <person name="Albert R."/>
            <person name="Binder M."/>
            <person name="Bloem J."/>
            <person name="Labutti K."/>
            <person name="Salamov A."/>
            <person name="Andreopoulos B."/>
            <person name="Baker S."/>
            <person name="Barry K."/>
            <person name="Bills G."/>
            <person name="Bluhm B."/>
            <person name="Cannon C."/>
            <person name="Castanera R."/>
            <person name="Culley D."/>
            <person name="Daum C."/>
            <person name="Ezra D."/>
            <person name="Gonzalez J."/>
            <person name="Henrissat B."/>
            <person name="Kuo A."/>
            <person name="Liang C."/>
            <person name="Lipzen A."/>
            <person name="Lutzoni F."/>
            <person name="Magnuson J."/>
            <person name="Mondo S."/>
            <person name="Nolan M."/>
            <person name="Ohm R."/>
            <person name="Pangilinan J."/>
            <person name="Park H.-J."/>
            <person name="Ramirez L."/>
            <person name="Alfaro M."/>
            <person name="Sun H."/>
            <person name="Tritt A."/>
            <person name="Yoshinaga Y."/>
            <person name="Zwiers L.-H."/>
            <person name="Turgeon B."/>
            <person name="Goodwin S."/>
            <person name="Spatafora J."/>
            <person name="Crous P."/>
            <person name="Grigoriev I."/>
        </authorList>
    </citation>
    <scope>NUCLEOTIDE SEQUENCE</scope>
    <source>
        <strain evidence="2">CBS 122681</strain>
    </source>
</reference>
<gene>
    <name evidence="2" type="ORF">K491DRAFT_775600</name>
</gene>
<feature type="chain" id="PRO_5025447369" evidence="1">
    <location>
        <begin position="23"/>
        <end position="355"/>
    </location>
</feature>
<dbReference type="EMBL" id="MU004307">
    <property type="protein sequence ID" value="KAF2659417.1"/>
    <property type="molecule type" value="Genomic_DNA"/>
</dbReference>
<evidence type="ECO:0000256" key="1">
    <source>
        <dbReference type="SAM" id="SignalP"/>
    </source>
</evidence>
<evidence type="ECO:0000313" key="3">
    <source>
        <dbReference type="Proteomes" id="UP000799324"/>
    </source>
</evidence>
<dbReference type="OrthoDB" id="5337308at2759"/>
<accession>A0A6A6TJN0</accession>
<proteinExistence type="predicted"/>
<dbReference type="AlphaFoldDB" id="A0A6A6TJN0"/>